<dbReference type="STRING" id="1150469.RSPPHO_02913"/>
<organism evidence="2 3">
    <name type="scientific">Pararhodospirillum photometricum DSM 122</name>
    <dbReference type="NCBI Taxonomy" id="1150469"/>
    <lineage>
        <taxon>Bacteria</taxon>
        <taxon>Pseudomonadati</taxon>
        <taxon>Pseudomonadota</taxon>
        <taxon>Alphaproteobacteria</taxon>
        <taxon>Rhodospirillales</taxon>
        <taxon>Rhodospirillaceae</taxon>
        <taxon>Pararhodospirillum</taxon>
    </lineage>
</organism>
<dbReference type="KEGG" id="rpm:RSPPHO_02913"/>
<dbReference type="Proteomes" id="UP000033220">
    <property type="component" value="Chromosome DSM 122"/>
</dbReference>
<name>H6SPL4_PARPM</name>
<dbReference type="AlphaFoldDB" id="H6SPL4"/>
<feature type="signal peptide" evidence="1">
    <location>
        <begin position="1"/>
        <end position="21"/>
    </location>
</feature>
<feature type="chain" id="PRO_5003607149" evidence="1">
    <location>
        <begin position="22"/>
        <end position="135"/>
    </location>
</feature>
<dbReference type="EMBL" id="HE663493">
    <property type="protein sequence ID" value="CCG09539.1"/>
    <property type="molecule type" value="Genomic_DNA"/>
</dbReference>
<evidence type="ECO:0000313" key="3">
    <source>
        <dbReference type="Proteomes" id="UP000033220"/>
    </source>
</evidence>
<dbReference type="PATRIC" id="fig|1150469.3.peg.3286"/>
<reference evidence="2 3" key="1">
    <citation type="submission" date="2012-02" db="EMBL/GenBank/DDBJ databases">
        <title>Shotgun genome sequence of Phaeospirillum photometricum DSM 122.</title>
        <authorList>
            <person name="Duquesne K."/>
            <person name="Sturgis J."/>
        </authorList>
    </citation>
    <scope>NUCLEOTIDE SEQUENCE [LARGE SCALE GENOMIC DNA]</scope>
    <source>
        <strain evidence="3">DSM122</strain>
    </source>
</reference>
<dbReference type="eggNOG" id="ENOG50339AX">
    <property type="taxonomic scope" value="Bacteria"/>
</dbReference>
<accession>H6SPL4</accession>
<dbReference type="OrthoDB" id="7360484at2"/>
<keyword evidence="3" id="KW-1185">Reference proteome</keyword>
<sequence>MRRLALALALALVAPGSPAHAQATAGALPWFDDPPATLDGFWAVNGRCDTASAEMLIFSSGGYRWRKADGSWGFARGSFSYGAGQSYRVLFKVRRLFETEGYDAVLNVSGDTLRKSNIMTNSEKMYRRCPTADGE</sequence>
<dbReference type="RefSeq" id="WP_014416168.1">
    <property type="nucleotide sequence ID" value="NC_017059.1"/>
</dbReference>
<keyword evidence="1" id="KW-0732">Signal</keyword>
<gene>
    <name evidence="2" type="ORF">RSPPHO_02913</name>
</gene>
<evidence type="ECO:0000313" key="2">
    <source>
        <dbReference type="EMBL" id="CCG09539.1"/>
    </source>
</evidence>
<proteinExistence type="predicted"/>
<protein>
    <submittedName>
        <fullName evidence="2">Uncharacterized protein</fullName>
    </submittedName>
</protein>
<evidence type="ECO:0000256" key="1">
    <source>
        <dbReference type="SAM" id="SignalP"/>
    </source>
</evidence>
<dbReference type="HOGENOM" id="CLU_147401_0_0_5"/>